<reference evidence="1" key="1">
    <citation type="submission" date="2023-06" db="EMBL/GenBank/DDBJ databases">
        <authorList>
            <person name="Delattre M."/>
        </authorList>
    </citation>
    <scope>NUCLEOTIDE SEQUENCE</scope>
    <source>
        <strain evidence="1">AF72</strain>
    </source>
</reference>
<gene>
    <name evidence="1" type="ORF">MSPICULIGERA_LOCUS25436</name>
</gene>
<proteinExistence type="predicted"/>
<feature type="non-terminal residue" evidence="1">
    <location>
        <position position="1"/>
    </location>
</feature>
<name>A0AA36DJC8_9BILA</name>
<sequence length="300" mass="34153">MAEPEIDKEPIEGMRQPDVLGMMRLEMVEQPFKEVLADAALPPPTDADRFYQFAITGDYQHFSTIHYAVIDVGTTTKIGKERMRDVLTQLISSPECRPRNCQIWLKDIAADEVCDILKGMVTTPYAEDVGRSLLRLEMRDVWGSVAELASSLQSFVKIRTTPVYATFQDPRDVRSQVKGKGTVRQYISEEALLTSARINYLMHFQLEVPGRPHVELQLTCNDRVRERKDHKAMRHRYITVEQVLGTRKTTFATELFETHPFDVDATEDEMSKAADAYPAIYTLQDLYECVTAMPDGTLAP</sequence>
<organism evidence="1 2">
    <name type="scientific">Mesorhabditis spiculigera</name>
    <dbReference type="NCBI Taxonomy" id="96644"/>
    <lineage>
        <taxon>Eukaryota</taxon>
        <taxon>Metazoa</taxon>
        <taxon>Ecdysozoa</taxon>
        <taxon>Nematoda</taxon>
        <taxon>Chromadorea</taxon>
        <taxon>Rhabditida</taxon>
        <taxon>Rhabditina</taxon>
        <taxon>Rhabditomorpha</taxon>
        <taxon>Rhabditoidea</taxon>
        <taxon>Rhabditidae</taxon>
        <taxon>Mesorhabditinae</taxon>
        <taxon>Mesorhabditis</taxon>
    </lineage>
</organism>
<protein>
    <submittedName>
        <fullName evidence="1">Uncharacterized protein</fullName>
    </submittedName>
</protein>
<evidence type="ECO:0000313" key="1">
    <source>
        <dbReference type="EMBL" id="CAJ0587470.1"/>
    </source>
</evidence>
<comment type="caution">
    <text evidence="1">The sequence shown here is derived from an EMBL/GenBank/DDBJ whole genome shotgun (WGS) entry which is preliminary data.</text>
</comment>
<dbReference type="AlphaFoldDB" id="A0AA36DJC8"/>
<evidence type="ECO:0000313" key="2">
    <source>
        <dbReference type="Proteomes" id="UP001177023"/>
    </source>
</evidence>
<keyword evidence="2" id="KW-1185">Reference proteome</keyword>
<accession>A0AA36DJC8</accession>
<dbReference type="Proteomes" id="UP001177023">
    <property type="component" value="Unassembled WGS sequence"/>
</dbReference>
<dbReference type="EMBL" id="CATQJA010002710">
    <property type="protein sequence ID" value="CAJ0587470.1"/>
    <property type="molecule type" value="Genomic_DNA"/>
</dbReference>